<accession>A0AAD8UP39</accession>
<dbReference type="GeneID" id="85386410"/>
<proteinExistence type="predicted"/>
<evidence type="ECO:0000313" key="1">
    <source>
        <dbReference type="EMBL" id="KAK1724629.1"/>
    </source>
</evidence>
<dbReference type="AlphaFoldDB" id="A0AAD8UP39"/>
<reference evidence="1" key="1">
    <citation type="submission" date="2021-12" db="EMBL/GenBank/DDBJ databases">
        <title>Comparative genomics, transcriptomics and evolutionary studies reveal genomic signatures of adaptation to plant cell wall in hemibiotrophic fungi.</title>
        <authorList>
            <consortium name="DOE Joint Genome Institute"/>
            <person name="Baroncelli R."/>
            <person name="Diaz J.F."/>
            <person name="Benocci T."/>
            <person name="Peng M."/>
            <person name="Battaglia E."/>
            <person name="Haridas S."/>
            <person name="Andreopoulos W."/>
            <person name="Labutti K."/>
            <person name="Pangilinan J."/>
            <person name="Floch G.L."/>
            <person name="Makela M.R."/>
            <person name="Henrissat B."/>
            <person name="Grigoriev I.V."/>
            <person name="Crouch J.A."/>
            <person name="De Vries R.P."/>
            <person name="Sukno S.A."/>
            <person name="Thon M.R."/>
        </authorList>
    </citation>
    <scope>NUCLEOTIDE SEQUENCE</scope>
    <source>
        <strain evidence="1">CBS 112980</strain>
    </source>
</reference>
<sequence length="174" mass="19239">MVRLRPPAWFCALCSGFPGGIGAPPRTPSTSMLTVEPHQRRSHPSLLPTRNLRRPALADRHNGGMPHNHQMQISTARLSEKRRFWRNGDNQGNGVTNHTLCPPIHDSTLAPFNGYLAGLGLVRHPGHESIHTQKGFEIKVENIHRGTRAPVSQLKSRHRCVSGTAEASDVLMMS</sequence>
<dbReference type="RefSeq" id="XP_060364684.1">
    <property type="nucleotide sequence ID" value="XM_060502511.1"/>
</dbReference>
<keyword evidence="2" id="KW-1185">Reference proteome</keyword>
<protein>
    <submittedName>
        <fullName evidence="1">Uncharacterized protein</fullName>
    </submittedName>
</protein>
<organism evidence="1 2">
    <name type="scientific">Glomerella acutata</name>
    <name type="common">Colletotrichum acutatum</name>
    <dbReference type="NCBI Taxonomy" id="27357"/>
    <lineage>
        <taxon>Eukaryota</taxon>
        <taxon>Fungi</taxon>
        <taxon>Dikarya</taxon>
        <taxon>Ascomycota</taxon>
        <taxon>Pezizomycotina</taxon>
        <taxon>Sordariomycetes</taxon>
        <taxon>Hypocreomycetidae</taxon>
        <taxon>Glomerellales</taxon>
        <taxon>Glomerellaceae</taxon>
        <taxon>Colletotrichum</taxon>
        <taxon>Colletotrichum acutatum species complex</taxon>
    </lineage>
</organism>
<evidence type="ECO:0000313" key="2">
    <source>
        <dbReference type="Proteomes" id="UP001244207"/>
    </source>
</evidence>
<gene>
    <name evidence="1" type="ORF">BDZ83DRAFT_349077</name>
</gene>
<name>A0AAD8UP39_GLOAC</name>
<dbReference type="EMBL" id="JAHMHS010000050">
    <property type="protein sequence ID" value="KAK1724629.1"/>
    <property type="molecule type" value="Genomic_DNA"/>
</dbReference>
<dbReference type="Proteomes" id="UP001244207">
    <property type="component" value="Unassembled WGS sequence"/>
</dbReference>
<comment type="caution">
    <text evidence="1">The sequence shown here is derived from an EMBL/GenBank/DDBJ whole genome shotgun (WGS) entry which is preliminary data.</text>
</comment>